<evidence type="ECO:0000313" key="3">
    <source>
        <dbReference type="Proteomes" id="UP000029644"/>
    </source>
</evidence>
<evidence type="ECO:0000313" key="2">
    <source>
        <dbReference type="EMBL" id="GAL64441.1"/>
    </source>
</evidence>
<protein>
    <submittedName>
        <fullName evidence="2">Uncharacterized protein</fullName>
    </submittedName>
</protein>
<keyword evidence="1" id="KW-1133">Transmembrane helix</keyword>
<dbReference type="AlphaFoldDB" id="A0A090VI88"/>
<gene>
    <name evidence="2" type="ORF">JCM19300_4536</name>
</gene>
<dbReference type="EMBL" id="BBNQ01000019">
    <property type="protein sequence ID" value="GAL64441.1"/>
    <property type="molecule type" value="Genomic_DNA"/>
</dbReference>
<proteinExistence type="predicted"/>
<name>A0A090VI88_9FLAO</name>
<accession>A0A090VI88</accession>
<reference evidence="2 3" key="1">
    <citation type="journal article" date="2014" name="Genome Announc.">
        <title>Draft Genome Sequences of Marine Flavobacterium Algibacter lectus Strains SS8 and NR4.</title>
        <authorList>
            <person name="Takatani N."/>
            <person name="Nakanishi M."/>
            <person name="Meirelles P."/>
            <person name="Mino S."/>
            <person name="Suda W."/>
            <person name="Oshima K."/>
            <person name="Hattori M."/>
            <person name="Ohkuma M."/>
            <person name="Hosokawa M."/>
            <person name="Miyashita K."/>
            <person name="Thompson F.L."/>
            <person name="Niwa A."/>
            <person name="Sawabe T."/>
            <person name="Sawabe T."/>
        </authorList>
    </citation>
    <scope>NUCLEOTIDE SEQUENCE [LARGE SCALE GENOMIC DNA]</scope>
    <source>
        <strain evidence="2 3">JCM 19300</strain>
    </source>
</reference>
<feature type="transmembrane region" description="Helical" evidence="1">
    <location>
        <begin position="6"/>
        <end position="27"/>
    </location>
</feature>
<keyword evidence="1" id="KW-0812">Transmembrane</keyword>
<dbReference type="Proteomes" id="UP000029644">
    <property type="component" value="Unassembled WGS sequence"/>
</dbReference>
<evidence type="ECO:0000256" key="1">
    <source>
        <dbReference type="SAM" id="Phobius"/>
    </source>
</evidence>
<keyword evidence="1" id="KW-0472">Membrane</keyword>
<comment type="caution">
    <text evidence="2">The sequence shown here is derived from an EMBL/GenBank/DDBJ whole genome shotgun (WGS) entry which is preliminary data.</text>
</comment>
<organism evidence="2 3">
    <name type="scientific">Algibacter lectus</name>
    <dbReference type="NCBI Taxonomy" id="221126"/>
    <lineage>
        <taxon>Bacteria</taxon>
        <taxon>Pseudomonadati</taxon>
        <taxon>Bacteroidota</taxon>
        <taxon>Flavobacteriia</taxon>
        <taxon>Flavobacteriales</taxon>
        <taxon>Flavobacteriaceae</taxon>
        <taxon>Algibacter</taxon>
    </lineage>
</organism>
<sequence>MNEYKILQYSALTLGVTLTIYSVFISGKWKKNQKNIKNKNSLKY</sequence>